<gene>
    <name evidence="1" type="ORF">ENV54_05285</name>
</gene>
<name>A0A7C4EWX6_9BACT</name>
<dbReference type="EMBL" id="DTGT01000164">
    <property type="protein sequence ID" value="HGH60695.1"/>
    <property type="molecule type" value="Genomic_DNA"/>
</dbReference>
<sequence length="269" mass="30953">MAIHNVEDVYLVPGESAHYVVKLGPDNDMRVALFVRPMEPMAPHVLSGRLDHRAGLIKFNDVLLVLTMLRTPDEHNEIFDLWWNYHSHTGRTEFQMLARQESLPIFFCLDNGKKEVVEIDNAFQKFFSQLAHVMERTEPWTEVAFERALRGFCAQAYPREQLWESMELRQEEPPEVAPDKRGLEHYHGVIPEELRAYYTYVAEQGHCIKIIPSMLEESARSGNPDEYLHAAPVKTVLRCGIRWIKGYPVAPIPFIPGHGLAVPPDDIEL</sequence>
<proteinExistence type="predicted"/>
<organism evidence="1">
    <name type="scientific">Desulfomonile tiedjei</name>
    <dbReference type="NCBI Taxonomy" id="2358"/>
    <lineage>
        <taxon>Bacteria</taxon>
        <taxon>Pseudomonadati</taxon>
        <taxon>Thermodesulfobacteriota</taxon>
        <taxon>Desulfomonilia</taxon>
        <taxon>Desulfomonilales</taxon>
        <taxon>Desulfomonilaceae</taxon>
        <taxon>Desulfomonile</taxon>
    </lineage>
</organism>
<protein>
    <submittedName>
        <fullName evidence="1">Uncharacterized protein</fullName>
    </submittedName>
</protein>
<accession>A0A7C4EWX6</accession>
<evidence type="ECO:0000313" key="1">
    <source>
        <dbReference type="EMBL" id="HGH60695.1"/>
    </source>
</evidence>
<reference evidence="1" key="1">
    <citation type="journal article" date="2020" name="mSystems">
        <title>Genome- and Community-Level Interaction Insights into Carbon Utilization and Element Cycling Functions of Hydrothermarchaeota in Hydrothermal Sediment.</title>
        <authorList>
            <person name="Zhou Z."/>
            <person name="Liu Y."/>
            <person name="Xu W."/>
            <person name="Pan J."/>
            <person name="Luo Z.H."/>
            <person name="Li M."/>
        </authorList>
    </citation>
    <scope>NUCLEOTIDE SEQUENCE [LARGE SCALE GENOMIC DNA]</scope>
    <source>
        <strain evidence="1">SpSt-769</strain>
    </source>
</reference>
<comment type="caution">
    <text evidence="1">The sequence shown here is derived from an EMBL/GenBank/DDBJ whole genome shotgun (WGS) entry which is preliminary data.</text>
</comment>
<dbReference type="AlphaFoldDB" id="A0A7C4EWX6"/>